<dbReference type="GO" id="GO:0031177">
    <property type="term" value="F:phosphopantetheine binding"/>
    <property type="evidence" value="ECO:0007669"/>
    <property type="project" value="TreeGrafter"/>
</dbReference>
<reference evidence="6 7" key="1">
    <citation type="submission" date="2020-07" db="EMBL/GenBank/DDBJ databases">
        <title>Thermoactinomyces phylogeny.</title>
        <authorList>
            <person name="Dunlap C."/>
        </authorList>
    </citation>
    <scope>NUCLEOTIDE SEQUENCE [LARGE SCALE GENOMIC DNA]</scope>
    <source>
        <strain evidence="6 7">AMNI-1</strain>
    </source>
</reference>
<name>A0A7W1XVS1_9BACL</name>
<evidence type="ECO:0000256" key="3">
    <source>
        <dbReference type="ARBA" id="ARBA00022450"/>
    </source>
</evidence>
<organism evidence="6 7">
    <name type="scientific">Thermoactinomyces mirandus</name>
    <dbReference type="NCBI Taxonomy" id="2756294"/>
    <lineage>
        <taxon>Bacteria</taxon>
        <taxon>Bacillati</taxon>
        <taxon>Bacillota</taxon>
        <taxon>Bacilli</taxon>
        <taxon>Bacillales</taxon>
        <taxon>Thermoactinomycetaceae</taxon>
        <taxon>Thermoactinomyces</taxon>
    </lineage>
</organism>
<dbReference type="Proteomes" id="UP000538292">
    <property type="component" value="Unassembled WGS sequence"/>
</dbReference>
<feature type="non-terminal residue" evidence="6">
    <location>
        <position position="1"/>
    </location>
</feature>
<keyword evidence="7" id="KW-1185">Reference proteome</keyword>
<dbReference type="InterPro" id="IPR020845">
    <property type="entry name" value="AMP-binding_CS"/>
</dbReference>
<dbReference type="GO" id="GO:0044550">
    <property type="term" value="P:secondary metabolite biosynthetic process"/>
    <property type="evidence" value="ECO:0007669"/>
    <property type="project" value="TreeGrafter"/>
</dbReference>
<dbReference type="Pfam" id="PF00501">
    <property type="entry name" value="AMP-binding"/>
    <property type="match status" value="1"/>
</dbReference>
<protein>
    <submittedName>
        <fullName evidence="6">Amino acid adenylation domain-containing protein</fullName>
    </submittedName>
</protein>
<dbReference type="GO" id="GO:0005829">
    <property type="term" value="C:cytosol"/>
    <property type="evidence" value="ECO:0007669"/>
    <property type="project" value="TreeGrafter"/>
</dbReference>
<dbReference type="InterPro" id="IPR020459">
    <property type="entry name" value="AMP-binding"/>
</dbReference>
<comment type="similarity">
    <text evidence="2">Belongs to the ATP-dependent AMP-binding enzyme family.</text>
</comment>
<feature type="non-terminal residue" evidence="6">
    <location>
        <position position="412"/>
    </location>
</feature>
<keyword evidence="3" id="KW-0596">Phosphopantetheine</keyword>
<keyword evidence="4" id="KW-0597">Phosphoprotein</keyword>
<feature type="domain" description="AMP-dependent synthetase/ligase" evidence="5">
    <location>
        <begin position="21"/>
        <end position="352"/>
    </location>
</feature>
<gene>
    <name evidence="6" type="ORF">H2C83_16905</name>
</gene>
<dbReference type="PANTHER" id="PTHR45527">
    <property type="entry name" value="NONRIBOSOMAL PEPTIDE SYNTHETASE"/>
    <property type="match status" value="1"/>
</dbReference>
<dbReference type="FunFam" id="3.40.50.12780:FF:000012">
    <property type="entry name" value="Non-ribosomal peptide synthetase"/>
    <property type="match status" value="1"/>
</dbReference>
<dbReference type="EMBL" id="JACEOL010000092">
    <property type="protein sequence ID" value="MBA4603925.1"/>
    <property type="molecule type" value="Genomic_DNA"/>
</dbReference>
<proteinExistence type="inferred from homology"/>
<evidence type="ECO:0000259" key="5">
    <source>
        <dbReference type="Pfam" id="PF00501"/>
    </source>
</evidence>
<dbReference type="Gene3D" id="3.40.50.980">
    <property type="match status" value="2"/>
</dbReference>
<sequence>LQTFKGPKLEYPRGKTIQAWFEEQVAQRPEHPAVVCGKEQRSYRELNEQANRLAHALRMKGIGKEQIVGILMPSSIDMMVAILGVVKAGAAYLPIDPGYPAERIQYMLEDSRAVLLLTSDQVTVPPVLTETLNLSRTDFDAEPAHNPAPVNGEHDLVYVIYTSGSTGKPKGVMVEHASLENLCAWHVNQFEVTPADRCTKYAGVGFDASVWEIFPTWMAGATLYIIEEELRYDLDALNAYMEEQGITIAFLPTQVAEQFMQLENGSLKTLLLGGDRLQQVYPQSYAVVNNYGPTENTVVTTSTEVRAGEPVTIGRPIANNQVYVLNEDRQLQPVGVPGELFVSGASLARGYLHRPELTEEKFVPNPFVPGQRMYRTGDLVRWLPDGSLEFLGRIDDQVKIRGYRIEPGEVAS</sequence>
<comment type="cofactor">
    <cofactor evidence="1">
        <name>pantetheine 4'-phosphate</name>
        <dbReference type="ChEBI" id="CHEBI:47942"/>
    </cofactor>
</comment>
<dbReference type="SUPFAM" id="SSF56801">
    <property type="entry name" value="Acetyl-CoA synthetase-like"/>
    <property type="match status" value="1"/>
</dbReference>
<dbReference type="GO" id="GO:0043041">
    <property type="term" value="P:amino acid activation for nonribosomal peptide biosynthetic process"/>
    <property type="evidence" value="ECO:0007669"/>
    <property type="project" value="TreeGrafter"/>
</dbReference>
<accession>A0A7W1XVS1</accession>
<evidence type="ECO:0000256" key="2">
    <source>
        <dbReference type="ARBA" id="ARBA00006432"/>
    </source>
</evidence>
<evidence type="ECO:0000256" key="1">
    <source>
        <dbReference type="ARBA" id="ARBA00001957"/>
    </source>
</evidence>
<dbReference type="AlphaFoldDB" id="A0A7W1XVS1"/>
<evidence type="ECO:0000256" key="4">
    <source>
        <dbReference type="ARBA" id="ARBA00022553"/>
    </source>
</evidence>
<dbReference type="PROSITE" id="PS00455">
    <property type="entry name" value="AMP_BINDING"/>
    <property type="match status" value="1"/>
</dbReference>
<dbReference type="NCBIfam" id="TIGR01733">
    <property type="entry name" value="AA-adenyl-dom"/>
    <property type="match status" value="1"/>
</dbReference>
<dbReference type="PRINTS" id="PR00154">
    <property type="entry name" value="AMPBINDING"/>
</dbReference>
<dbReference type="InterPro" id="IPR010071">
    <property type="entry name" value="AA_adenyl_dom"/>
</dbReference>
<dbReference type="InterPro" id="IPR000873">
    <property type="entry name" value="AMP-dep_synth/lig_dom"/>
</dbReference>
<dbReference type="PANTHER" id="PTHR45527:SF1">
    <property type="entry name" value="FATTY ACID SYNTHASE"/>
    <property type="match status" value="1"/>
</dbReference>
<evidence type="ECO:0000313" key="6">
    <source>
        <dbReference type="EMBL" id="MBA4603925.1"/>
    </source>
</evidence>
<dbReference type="Gene3D" id="2.30.38.10">
    <property type="entry name" value="Luciferase, Domain 3"/>
    <property type="match status" value="1"/>
</dbReference>
<dbReference type="RefSeq" id="WP_181742396.1">
    <property type="nucleotide sequence ID" value="NZ_JACEOL010000092.1"/>
</dbReference>
<dbReference type="FunFam" id="2.30.38.10:FF:000001">
    <property type="entry name" value="Non-ribosomal peptide synthetase PvdI"/>
    <property type="match status" value="1"/>
</dbReference>
<dbReference type="CDD" id="cd05930">
    <property type="entry name" value="A_NRPS"/>
    <property type="match status" value="1"/>
</dbReference>
<dbReference type="FunFam" id="3.40.50.980:FF:000001">
    <property type="entry name" value="Non-ribosomal peptide synthetase"/>
    <property type="match status" value="1"/>
</dbReference>
<evidence type="ECO:0000313" key="7">
    <source>
        <dbReference type="Proteomes" id="UP000538292"/>
    </source>
</evidence>
<comment type="caution">
    <text evidence="6">The sequence shown here is derived from an EMBL/GenBank/DDBJ whole genome shotgun (WGS) entry which is preliminary data.</text>
</comment>